<evidence type="ECO:0000313" key="3">
    <source>
        <dbReference type="EMBL" id="KAJ9492958.1"/>
    </source>
</evidence>
<reference evidence="3" key="1">
    <citation type="submission" date="2015-06" db="EMBL/GenBank/DDBJ databases">
        <authorList>
            <person name="Nguyen H."/>
        </authorList>
    </citation>
    <scope>NUCLEOTIDE SEQUENCE</scope>
    <source>
        <strain evidence="3">DAOM 180753</strain>
    </source>
</reference>
<dbReference type="InterPro" id="IPR036514">
    <property type="entry name" value="SGNH_hydro_sf"/>
</dbReference>
<comment type="caution">
    <text evidence="3">The sequence shown here is derived from an EMBL/GenBank/DDBJ whole genome shotgun (WGS) entry which is preliminary data.</text>
</comment>
<dbReference type="CDD" id="cd01831">
    <property type="entry name" value="Endoglucanase_E_like"/>
    <property type="match status" value="1"/>
</dbReference>
<dbReference type="EMBL" id="LACB01000004">
    <property type="protein sequence ID" value="KAJ9492958.1"/>
    <property type="molecule type" value="Genomic_DNA"/>
</dbReference>
<feature type="chain" id="PRO_5042501460" description="SGNH hydrolase-type esterase domain-containing protein" evidence="1">
    <location>
        <begin position="20"/>
        <end position="418"/>
    </location>
</feature>
<dbReference type="AlphaFoldDB" id="A0AAI9XET2"/>
<proteinExistence type="predicted"/>
<organism evidence="3 4">
    <name type="scientific">Penicillium thymicola</name>
    <dbReference type="NCBI Taxonomy" id="293382"/>
    <lineage>
        <taxon>Eukaryota</taxon>
        <taxon>Fungi</taxon>
        <taxon>Dikarya</taxon>
        <taxon>Ascomycota</taxon>
        <taxon>Pezizomycotina</taxon>
        <taxon>Eurotiomycetes</taxon>
        <taxon>Eurotiomycetidae</taxon>
        <taxon>Eurotiales</taxon>
        <taxon>Aspergillaceae</taxon>
        <taxon>Penicillium</taxon>
    </lineage>
</organism>
<dbReference type="InterPro" id="IPR052762">
    <property type="entry name" value="PCW_deacetylase/CE"/>
</dbReference>
<evidence type="ECO:0000313" key="4">
    <source>
        <dbReference type="Proteomes" id="UP001227192"/>
    </source>
</evidence>
<dbReference type="Pfam" id="PF13472">
    <property type="entry name" value="Lipase_GDSL_2"/>
    <property type="match status" value="1"/>
</dbReference>
<feature type="domain" description="SGNH hydrolase-type esterase" evidence="2">
    <location>
        <begin position="260"/>
        <end position="379"/>
    </location>
</feature>
<keyword evidence="4" id="KW-1185">Reference proteome</keyword>
<name>A0AAI9XET2_PENTH</name>
<feature type="signal peptide" evidence="1">
    <location>
        <begin position="1"/>
        <end position="19"/>
    </location>
</feature>
<dbReference type="SUPFAM" id="SSF52266">
    <property type="entry name" value="SGNH hydrolase"/>
    <property type="match status" value="1"/>
</dbReference>
<dbReference type="Proteomes" id="UP001227192">
    <property type="component" value="Unassembled WGS sequence"/>
</dbReference>
<dbReference type="GO" id="GO:0052689">
    <property type="term" value="F:carboxylic ester hydrolase activity"/>
    <property type="evidence" value="ECO:0007669"/>
    <property type="project" value="InterPro"/>
</dbReference>
<evidence type="ECO:0000256" key="1">
    <source>
        <dbReference type="SAM" id="SignalP"/>
    </source>
</evidence>
<gene>
    <name evidence="3" type="ORF">VN97_g265</name>
</gene>
<keyword evidence="1" id="KW-0732">Signal</keyword>
<dbReference type="Gene3D" id="3.40.50.1110">
    <property type="entry name" value="SGNH hydrolase"/>
    <property type="match status" value="1"/>
</dbReference>
<accession>A0AAI9XET2</accession>
<protein>
    <recommendedName>
        <fullName evidence="2">SGNH hydrolase-type esterase domain-containing protein</fullName>
    </recommendedName>
</protein>
<dbReference type="PANTHER" id="PTHR37834">
    <property type="entry name" value="GDSL-LIKE LIPASE/ACYLHYDROLASE DOMAIN PROTEIN (AFU_ORTHOLOGUE AFUA_2G00620)"/>
    <property type="match status" value="1"/>
</dbReference>
<dbReference type="PANTHER" id="PTHR37834:SF2">
    <property type="entry name" value="ESTERASE, SGNH HYDROLASE-TYPE"/>
    <property type="match status" value="1"/>
</dbReference>
<dbReference type="InterPro" id="IPR013830">
    <property type="entry name" value="SGNH_hydro"/>
</dbReference>
<evidence type="ECO:0000259" key="2">
    <source>
        <dbReference type="Pfam" id="PF13472"/>
    </source>
</evidence>
<sequence length="418" mass="47059">MRLGQTFTAFLSWALVASATILENGQVRENAYPGQLQPVTLDDSWRNYPADAPEISYKGRWDSQHISWWSAPGIKVEFSGEKLAVHFGPSTNTGVLVAYRIGSLDWQFSNVTASSTYQFVGPESELKDGDEPVEKNTFEMRVQIAGVAVANDAVLTKPPTFEKRVEIIGGSLASGQFATYETLSSWSFLFANGLGNVEYGITVSPPILKNPRFDMLTVSQAYPGVCLADEQCYNGGSRGVGWYWHRASDPGSRAHSIYDRSPEKWDVKAEQPADLVIIQMGGNDHRKPNEIPGRDYYHAYVDLVEDIHSNWPNAIIILMSQWGGFTKEGKKYVGSTYYQEETREVNEHFKDRGFVYYFPTEGLLQHNDINPKNHLTDVGHVKIASHLLQWVKLILRWNLEPTGEVAAGTTYWNDQQEY</sequence>
<reference evidence="3" key="2">
    <citation type="journal article" date="2016" name="Fungal Biol.">
        <title>Ochratoxin A production by Penicillium thymicola.</title>
        <authorList>
            <person name="Nguyen H.D.T."/>
            <person name="McMullin D.R."/>
            <person name="Ponomareva E."/>
            <person name="Riley R."/>
            <person name="Pomraning K.R."/>
            <person name="Baker S.E."/>
            <person name="Seifert K.A."/>
        </authorList>
    </citation>
    <scope>NUCLEOTIDE SEQUENCE</scope>
    <source>
        <strain evidence="3">DAOM 180753</strain>
    </source>
</reference>
<dbReference type="InterPro" id="IPR037461">
    <property type="entry name" value="CtCE2-like_dom"/>
</dbReference>